<reference evidence="5" key="1">
    <citation type="journal article" date="2014" name="Int. J. Syst. Evol. Microbiol.">
        <title>Complete genome sequence of Corynebacterium casei LMG S-19264T (=DSM 44701T), isolated from a smear-ripened cheese.</title>
        <authorList>
            <consortium name="US DOE Joint Genome Institute (JGI-PGF)"/>
            <person name="Walter F."/>
            <person name="Albersmeier A."/>
            <person name="Kalinowski J."/>
            <person name="Ruckert C."/>
        </authorList>
    </citation>
    <scope>NUCLEOTIDE SEQUENCE</scope>
    <source>
        <strain evidence="5">KCTC 12870</strain>
    </source>
</reference>
<evidence type="ECO:0000313" key="6">
    <source>
        <dbReference type="Proteomes" id="UP000642829"/>
    </source>
</evidence>
<comment type="caution">
    <text evidence="5">The sequence shown here is derived from an EMBL/GenBank/DDBJ whole genome shotgun (WGS) entry which is preliminary data.</text>
</comment>
<evidence type="ECO:0000259" key="4">
    <source>
        <dbReference type="PROSITE" id="PS50110"/>
    </source>
</evidence>
<dbReference type="GO" id="GO:0000160">
    <property type="term" value="P:phosphorelay signal transduction system"/>
    <property type="evidence" value="ECO:0007669"/>
    <property type="project" value="InterPro"/>
</dbReference>
<dbReference type="Gene3D" id="1.10.8.60">
    <property type="match status" value="1"/>
</dbReference>
<dbReference type="RefSeq" id="WP_189514890.1">
    <property type="nucleotide sequence ID" value="NZ_BMXG01000012.1"/>
</dbReference>
<feature type="domain" description="Response regulatory" evidence="4">
    <location>
        <begin position="4"/>
        <end position="118"/>
    </location>
</feature>
<dbReference type="PANTHER" id="PTHR44591:SF3">
    <property type="entry name" value="RESPONSE REGULATORY DOMAIN-CONTAINING PROTEIN"/>
    <property type="match status" value="1"/>
</dbReference>
<dbReference type="Gene3D" id="3.40.50.2300">
    <property type="match status" value="1"/>
</dbReference>
<dbReference type="InterPro" id="IPR001789">
    <property type="entry name" value="Sig_transdc_resp-reg_receiver"/>
</dbReference>
<evidence type="ECO:0000256" key="1">
    <source>
        <dbReference type="ARBA" id="ARBA00022553"/>
    </source>
</evidence>
<dbReference type="EMBL" id="BMXG01000012">
    <property type="protein sequence ID" value="GHC04233.1"/>
    <property type="molecule type" value="Genomic_DNA"/>
</dbReference>
<dbReference type="InterPro" id="IPR002078">
    <property type="entry name" value="Sigma_54_int"/>
</dbReference>
<name>A0A8J3DCQ3_9BACT</name>
<gene>
    <name evidence="5" type="ORF">GCM10007047_21170</name>
</gene>
<dbReference type="GO" id="GO:0006355">
    <property type="term" value="P:regulation of DNA-templated transcription"/>
    <property type="evidence" value="ECO:0007669"/>
    <property type="project" value="InterPro"/>
</dbReference>
<keyword evidence="6" id="KW-1185">Reference proteome</keyword>
<dbReference type="PANTHER" id="PTHR44591">
    <property type="entry name" value="STRESS RESPONSE REGULATOR PROTEIN 1"/>
    <property type="match status" value="1"/>
</dbReference>
<organism evidence="5 6">
    <name type="scientific">Cerasicoccus arenae</name>
    <dbReference type="NCBI Taxonomy" id="424488"/>
    <lineage>
        <taxon>Bacteria</taxon>
        <taxon>Pseudomonadati</taxon>
        <taxon>Verrucomicrobiota</taxon>
        <taxon>Opitutia</taxon>
        <taxon>Puniceicoccales</taxon>
        <taxon>Cerasicoccaceae</taxon>
        <taxon>Cerasicoccus</taxon>
    </lineage>
</organism>
<sequence length="432" mass="49330">MGRKILIVDDDTDFNQLLTDIFSQASYDVDSCEEPEHAVTQFQNENYDLVVTDQKMPGMSGEELIRTLKKIKQDVPIIMVSGYLDNDTIRSLIREGVGGVFLKPLNVFSLLKRTATLIEEREAGMRRESGQEDGDDDDDNFHHNLPFKFETFPAKDRHSREFAQKLYGLRDFKTNLVMVAPRGTDLEAITDDLSHFDSGCKDLYLLLDRSRIDRESMMKIIVQSTQKGWERVTFVIAGAETITREQYSLIMRIGRKKDPFDTIPFPMRFIFCVSRDLDLLYDERVVDDAVYMFMGTTEIAVPQLSDVPDDIGELGNRYLEIEAKAHGLSKVPKLELTAKTYLREQKWAGNAAELHRFMRMAVHLDKATLSMEDLERVEQKLSSAVGGARSLLQGLQLYRDEYVKAVTILLGDQSAASHALKVDEEFMERILS</sequence>
<protein>
    <submittedName>
        <fullName evidence="5">Fis family transcriptional regulator</fullName>
    </submittedName>
</protein>
<dbReference type="PROSITE" id="PS50110">
    <property type="entry name" value="RESPONSE_REGULATORY"/>
    <property type="match status" value="1"/>
</dbReference>
<evidence type="ECO:0000313" key="5">
    <source>
        <dbReference type="EMBL" id="GHC04233.1"/>
    </source>
</evidence>
<proteinExistence type="predicted"/>
<evidence type="ECO:0000259" key="3">
    <source>
        <dbReference type="PROSITE" id="PS50045"/>
    </source>
</evidence>
<feature type="modified residue" description="4-aspartylphosphate" evidence="2">
    <location>
        <position position="53"/>
    </location>
</feature>
<dbReference type="SMART" id="SM00448">
    <property type="entry name" value="REC"/>
    <property type="match status" value="1"/>
</dbReference>
<dbReference type="AlphaFoldDB" id="A0A8J3DCQ3"/>
<dbReference type="InterPro" id="IPR011006">
    <property type="entry name" value="CheY-like_superfamily"/>
</dbReference>
<keyword evidence="1 2" id="KW-0597">Phosphoprotein</keyword>
<reference evidence="5" key="2">
    <citation type="submission" date="2020-09" db="EMBL/GenBank/DDBJ databases">
        <authorList>
            <person name="Sun Q."/>
            <person name="Kim S."/>
        </authorList>
    </citation>
    <scope>NUCLEOTIDE SEQUENCE</scope>
    <source>
        <strain evidence="5">KCTC 12870</strain>
    </source>
</reference>
<dbReference type="CDD" id="cd00156">
    <property type="entry name" value="REC"/>
    <property type="match status" value="1"/>
</dbReference>
<evidence type="ECO:0000256" key="2">
    <source>
        <dbReference type="PROSITE-ProRule" id="PRU00169"/>
    </source>
</evidence>
<dbReference type="InterPro" id="IPR050595">
    <property type="entry name" value="Bact_response_regulator"/>
</dbReference>
<dbReference type="PROSITE" id="PS50045">
    <property type="entry name" value="SIGMA54_INTERACT_4"/>
    <property type="match status" value="1"/>
</dbReference>
<dbReference type="SUPFAM" id="SSF52172">
    <property type="entry name" value="CheY-like"/>
    <property type="match status" value="1"/>
</dbReference>
<dbReference type="GO" id="GO:0005524">
    <property type="term" value="F:ATP binding"/>
    <property type="evidence" value="ECO:0007669"/>
    <property type="project" value="InterPro"/>
</dbReference>
<feature type="domain" description="Sigma-54 factor interaction" evidence="3">
    <location>
        <begin position="250"/>
        <end position="363"/>
    </location>
</feature>
<accession>A0A8J3DCQ3</accession>
<dbReference type="Proteomes" id="UP000642829">
    <property type="component" value="Unassembled WGS sequence"/>
</dbReference>
<dbReference type="Pfam" id="PF00072">
    <property type="entry name" value="Response_reg"/>
    <property type="match status" value="1"/>
</dbReference>